<feature type="compositionally biased region" description="Basic residues" evidence="8">
    <location>
        <begin position="1809"/>
        <end position="1820"/>
    </location>
</feature>
<dbReference type="OrthoDB" id="20828at2759"/>
<dbReference type="EnsemblMetazoa" id="XM_038194816.1">
    <property type="protein sequence ID" value="XP_038050744.1"/>
    <property type="gene ID" value="LOC119723913"/>
</dbReference>
<protein>
    <recommendedName>
        <fullName evidence="9">Mediator complex subunit Med12 domain-containing protein</fullName>
    </recommendedName>
</protein>
<feature type="compositionally biased region" description="Pro residues" evidence="8">
    <location>
        <begin position="659"/>
        <end position="671"/>
    </location>
</feature>
<dbReference type="PANTHER" id="PTHR46007">
    <property type="entry name" value="MEDIATOR OF RNA POLYMERASE II TRANSCRIPTION SUBUNIT 12"/>
    <property type="match status" value="1"/>
</dbReference>
<feature type="compositionally biased region" description="Low complexity" evidence="8">
    <location>
        <begin position="2011"/>
        <end position="2025"/>
    </location>
</feature>
<dbReference type="Pfam" id="PF12145">
    <property type="entry name" value="Med12-LCEWAV"/>
    <property type="match status" value="1"/>
</dbReference>
<evidence type="ECO:0000256" key="8">
    <source>
        <dbReference type="SAM" id="MobiDB-lite"/>
    </source>
</evidence>
<feature type="compositionally biased region" description="Low complexity" evidence="8">
    <location>
        <begin position="2128"/>
        <end position="2139"/>
    </location>
</feature>
<feature type="domain" description="Mediator complex subunit Med12" evidence="9">
    <location>
        <begin position="98"/>
        <end position="160"/>
    </location>
</feature>
<keyword evidence="6" id="KW-0804">Transcription</keyword>
<evidence type="ECO:0000256" key="5">
    <source>
        <dbReference type="ARBA" id="ARBA00023159"/>
    </source>
</evidence>
<dbReference type="GO" id="GO:0016592">
    <property type="term" value="C:mediator complex"/>
    <property type="evidence" value="ECO:0007669"/>
    <property type="project" value="InterPro"/>
</dbReference>
<dbReference type="OMA" id="IWIASQN"/>
<dbReference type="GO" id="GO:0045944">
    <property type="term" value="P:positive regulation of transcription by RNA polymerase II"/>
    <property type="evidence" value="ECO:0007669"/>
    <property type="project" value="TreeGrafter"/>
</dbReference>
<feature type="compositionally biased region" description="Polar residues" evidence="8">
    <location>
        <begin position="2112"/>
        <end position="2127"/>
    </location>
</feature>
<accession>A0A913ZH52</accession>
<feature type="compositionally biased region" description="Acidic residues" evidence="8">
    <location>
        <begin position="704"/>
        <end position="714"/>
    </location>
</feature>
<sequence length="2152" mass="240812">MAAFVHYGNRPLKRPRLGAPDVYPQDPKQKEDELTATNVKQGFNNQPAFASDEYGSARNSHINPNKFGACFSTLVAEKQKVNTFQDSGKKKIQISKDNYYPVTQTTKSKAGLQAWFQDLAGSKPLPYLAKRVPLFNKKDDIFVTLCEYDVPLVRATWFLKMTAAHSAAMSETKMKKRAPNDPSQDWCQMLTKFLRDQLTKIIEYHHTLAATQSAAMSCLGSLSAPSSLPSEIEHAFNLWQYSCRLTRYLYQEGMLECHEFLSWLVEITEKVKPHDDNTFRMVLPFNLQFLMEFLRSQMLSRRLAYMCVRRLTAIINDAACATNPPTPSPHMVTSPTSVTMPTNQPTPQQPLAAIFAEYTSCPQHRPIIVGLSIILQHITLLCPSALVWINIGEGKSINVPGSPLDILPCAPSSLPLPGQPSIQNHHIRASIRNAEHQIKMRSRAAEVRWSSDKCQESTTDSKMAALCYHGNNPDMSMYNLGGHTISRVLHVLELLDRHCFDRCDSTNCLDSLYNKIFNSPPNKDGADLPMSDDPIILLLCEWAVCSERNGEHRALVVAQLLEKRVVDLESEKAEADLLEEKESLSTVSLMPGSMPMLQGLLTHFLDTQAPIYVDEHGPIDDRRAFASLVLLFSELIRCDVFSHDSYMCTLISRGDLTTSPPPPANSEPPPSSERMEVDPEKRTPSEIKEEPKDMDDIEIKQEPEDKEDYDDSDEDVKPGALQKKESVSFQEKFLEAIQSNKLTTEPDFFEDEKEDRKKVFREGASPSPYLPKPNRHLMYATHFPIPQDEMSAHECNQRLVLLYGFGKARDEARHATRRIQKETLRALGSKKETPGKAKHIKSEGQPVSFEHVLERYRTLSFFDQHMVTAACASHVLEQVQSCTRGSLDNLPSVEQITLVFELMENALNIHALLDFSVQLLNYMSIVEVTLTQKSSPLAGNYTPNLCLSIVAVLRRYQACLLVSQEQTATVFELLCGIVKHVTNVTVCSSAERCILAYLYELYTSCSHVKAKFSDMFSSVASKVKQTLYTSVHPSESNPLWNPKLLQDYIQNPRGRQFHHTSLGKQLNESSTDRYSFVCNALLSICCPTDVQMLNDLSIMCAELTSCCSALSSEWLGVLKALCCSSNPSCGFNDILCQVDVNDLSIHDSVAVFAAILIARHCFALEDVVEHVALTSLLDFTTPSLNAGTQMESDAEPGARLMCRLLLRLLTTGPLPGQSDKNGYYVKSSCDQHLLAAAHQSISVEALVGVLKAILLLGEAGVGGGTSGSFDDFTDDPKSSSSIETASLSDYAKFTLKTICSQSWVREIFLKDPDRLWTREVLLDQVLSHKHAHYLVQLICYPNGVPPISDGSYESEQKQAITRILRSLDQWTLRVSWLELQLMLKQCANSEMNPLLDNIAKATIEVFQQQQGDEGSAALKSAPLSQNGQRKLVQQIKSEQERSGVWLVAPLISKLSSQVQGRVLRAAGNVLESVGQTWSKSSKDKDKHGQKTQMSLVSHQPLLSLVLTCLKGQDEQREGLLTSLQTQLTQFLQSPKDDRWEDEQSRRMMHEALQLRLSLVGNMFDTILRSQQWTTEFALLLLQLITTGTVDTHSNSELFTTVLDMLSVLINSTLSSDCSEGEKGREHQTLIKKLKKELGDKHSYDIDRVRQLLPVPKKTCDVVTVEPMGSLIDTKGNKIAGFDSIDKKQGLQVASKQKINPWDTLEAYKNPAPLSWSFFRAVRMERKPLKYQEQFRLTHYHTHNREKSDDYYFQPPQLPPDEEEPPQPISSQEAEKVAMDSSGNSLSESSKGEGSSGGGAGEMTSSTTTSKKRKRAPRKKTPTPGQQIMREPFSYNQGMAGFPERPFMQQQQNYMQGPFPYQQPLPPAGPSRMDRQMPIGGNSKAALRNMLVDRKQPGNQGHNQASYHLMQKRQQMAHFKQQQQAARAMGGSNVSGDMYMPYNKGPHEGPMHHMQPGQSQVPTSVSYSGYSGQIMQQGPLPNETMVSPNYSHYSAHGGQPVGPGGMMGPGMGRPQLQQGQQGYMSQHRQVPEAVSRLQHQLQQRASSMHHGVAQGNLIPQNQPGAQHTGAQPYMPQDRQRQALQQQRLAVLKTQQQQQHQQQQPQHHQQDQQTASLVSRLKSQMTQGAPGNMGPGQAMQQQPPPQYNPYQQPY</sequence>
<keyword evidence="11" id="KW-1185">Reference proteome</keyword>
<keyword evidence="5" id="KW-0010">Activator</keyword>
<feature type="region of interest" description="Disordered" evidence="8">
    <location>
        <begin position="1741"/>
        <end position="1831"/>
    </location>
</feature>
<feature type="compositionally biased region" description="Polar residues" evidence="8">
    <location>
        <begin position="2036"/>
        <end position="2045"/>
    </location>
</feature>
<evidence type="ECO:0000256" key="1">
    <source>
        <dbReference type="ARBA" id="ARBA00004123"/>
    </source>
</evidence>
<dbReference type="InterPro" id="IPR021990">
    <property type="entry name" value="Mediator_Med12_LCEWAV"/>
</dbReference>
<feature type="region of interest" description="Disordered" evidence="8">
    <location>
        <begin position="652"/>
        <end position="724"/>
    </location>
</feature>
<comment type="subcellular location">
    <subcellularLocation>
        <location evidence="1">Nucleus</location>
    </subcellularLocation>
</comment>
<reference evidence="10" key="1">
    <citation type="submission" date="2022-11" db="UniProtKB">
        <authorList>
            <consortium name="EnsemblMetazoa"/>
        </authorList>
    </citation>
    <scope>IDENTIFICATION</scope>
</reference>
<keyword evidence="3" id="KW-0678">Repressor</keyword>
<dbReference type="InterPro" id="IPR051647">
    <property type="entry name" value="Mediator_comp_sub12"/>
</dbReference>
<feature type="compositionally biased region" description="Gly residues" evidence="8">
    <location>
        <begin position="2000"/>
        <end position="2010"/>
    </location>
</feature>
<keyword evidence="4" id="KW-0805">Transcription regulation</keyword>
<dbReference type="GeneID" id="119723913"/>
<evidence type="ECO:0000256" key="7">
    <source>
        <dbReference type="ARBA" id="ARBA00023242"/>
    </source>
</evidence>
<evidence type="ECO:0000256" key="2">
    <source>
        <dbReference type="ARBA" id="ARBA00010289"/>
    </source>
</evidence>
<dbReference type="Proteomes" id="UP000887568">
    <property type="component" value="Unplaced"/>
</dbReference>
<evidence type="ECO:0000313" key="11">
    <source>
        <dbReference type="Proteomes" id="UP000887568"/>
    </source>
</evidence>
<feature type="compositionally biased region" description="Low complexity" evidence="8">
    <location>
        <begin position="1780"/>
        <end position="1792"/>
    </location>
</feature>
<dbReference type="SMART" id="SM01281">
    <property type="entry name" value="Med12"/>
    <property type="match status" value="1"/>
</dbReference>
<dbReference type="PANTHER" id="PTHR46007:SF11">
    <property type="entry name" value="MEDIATOR OF RNA POLYMERASE II TRANSCRIPTION SUBUNIT 12"/>
    <property type="match status" value="1"/>
</dbReference>
<feature type="region of interest" description="Disordered" evidence="8">
    <location>
        <begin position="2000"/>
        <end position="2152"/>
    </location>
</feature>
<evidence type="ECO:0000256" key="3">
    <source>
        <dbReference type="ARBA" id="ARBA00022491"/>
    </source>
</evidence>
<evidence type="ECO:0000313" key="10">
    <source>
        <dbReference type="EnsemblMetazoa" id="XP_038050744.1"/>
    </source>
</evidence>
<comment type="similarity">
    <text evidence="2">Belongs to the Mediator complex subunit 12 family.</text>
</comment>
<dbReference type="InterPro" id="IPR019035">
    <property type="entry name" value="Mediator_Med12"/>
</dbReference>
<proteinExistence type="inferred from homology"/>
<keyword evidence="7" id="KW-0539">Nucleus</keyword>
<organism evidence="10 11">
    <name type="scientific">Patiria miniata</name>
    <name type="common">Bat star</name>
    <name type="synonym">Asterina miniata</name>
    <dbReference type="NCBI Taxonomy" id="46514"/>
    <lineage>
        <taxon>Eukaryota</taxon>
        <taxon>Metazoa</taxon>
        <taxon>Echinodermata</taxon>
        <taxon>Eleutherozoa</taxon>
        <taxon>Asterozoa</taxon>
        <taxon>Asteroidea</taxon>
        <taxon>Valvatacea</taxon>
        <taxon>Valvatida</taxon>
        <taxon>Asterinidae</taxon>
        <taxon>Patiria</taxon>
    </lineage>
</organism>
<name>A0A913ZH52_PATMI</name>
<evidence type="ECO:0000259" key="9">
    <source>
        <dbReference type="SMART" id="SM01281"/>
    </source>
</evidence>
<feature type="compositionally biased region" description="Basic and acidic residues" evidence="8">
    <location>
        <begin position="673"/>
        <end position="691"/>
    </location>
</feature>
<dbReference type="Pfam" id="PF09497">
    <property type="entry name" value="Med12"/>
    <property type="match status" value="1"/>
</dbReference>
<dbReference type="RefSeq" id="XP_038050744.1">
    <property type="nucleotide sequence ID" value="XM_038194816.1"/>
</dbReference>
<evidence type="ECO:0000256" key="4">
    <source>
        <dbReference type="ARBA" id="ARBA00023015"/>
    </source>
</evidence>
<feature type="compositionally biased region" description="Low complexity" evidence="8">
    <location>
        <begin position="2080"/>
        <end position="2111"/>
    </location>
</feature>
<dbReference type="GO" id="GO:0003713">
    <property type="term" value="F:transcription coactivator activity"/>
    <property type="evidence" value="ECO:0007669"/>
    <property type="project" value="TreeGrafter"/>
</dbReference>
<feature type="compositionally biased region" description="Polar residues" evidence="8">
    <location>
        <begin position="2056"/>
        <end position="2068"/>
    </location>
</feature>
<evidence type="ECO:0000256" key="6">
    <source>
        <dbReference type="ARBA" id="ARBA00023163"/>
    </source>
</evidence>